<reference evidence="6 7" key="1">
    <citation type="submission" date="2018-07" db="EMBL/GenBank/DDBJ databases">
        <title>Whole genome Sequencing of Pseudoxanthomonas gei KCTC 32298 (T).</title>
        <authorList>
            <person name="Kumar S."/>
            <person name="Bansal K."/>
            <person name="Kaur A."/>
            <person name="Patil P."/>
            <person name="Sharma S."/>
            <person name="Patil P.B."/>
        </authorList>
    </citation>
    <scope>NUCLEOTIDE SEQUENCE [LARGE SCALE GENOMIC DNA]</scope>
    <source>
        <strain evidence="6 7">KCTC 32298</strain>
    </source>
</reference>
<proteinExistence type="predicted"/>
<comment type="caution">
    <text evidence="6">The sequence shown here is derived from an EMBL/GenBank/DDBJ whole genome shotgun (WGS) entry which is preliminary data.</text>
</comment>
<feature type="domain" description="Predicted membrane protein YciQ-like C-terminal" evidence="5">
    <location>
        <begin position="270"/>
        <end position="499"/>
    </location>
</feature>
<feature type="non-terminal residue" evidence="6">
    <location>
        <position position="562"/>
    </location>
</feature>
<evidence type="ECO:0000256" key="2">
    <source>
        <dbReference type="SAM" id="Phobius"/>
    </source>
</evidence>
<keyword evidence="2" id="KW-1133">Transmembrane helix</keyword>
<evidence type="ECO:0000313" key="7">
    <source>
        <dbReference type="Proteomes" id="UP001429354"/>
    </source>
</evidence>
<dbReference type="Pfam" id="PF20990">
    <property type="entry name" value="DUF2207_C"/>
    <property type="match status" value="1"/>
</dbReference>
<keyword evidence="3" id="KW-0732">Signal</keyword>
<accession>A0ABX0AE45</accession>
<feature type="domain" description="DUF2207" evidence="4">
    <location>
        <begin position="21"/>
        <end position="213"/>
    </location>
</feature>
<dbReference type="Pfam" id="PF09972">
    <property type="entry name" value="DUF2207"/>
    <property type="match status" value="1"/>
</dbReference>
<evidence type="ECO:0000256" key="1">
    <source>
        <dbReference type="SAM" id="MobiDB-lite"/>
    </source>
</evidence>
<dbReference type="RefSeq" id="WP_162350541.1">
    <property type="nucleotide sequence ID" value="NZ_QOVG01000010.1"/>
</dbReference>
<keyword evidence="2" id="KW-0812">Transmembrane</keyword>
<organism evidence="6 7">
    <name type="scientific">Pseudoxanthomonas gei</name>
    <dbReference type="NCBI Taxonomy" id="1383030"/>
    <lineage>
        <taxon>Bacteria</taxon>
        <taxon>Pseudomonadati</taxon>
        <taxon>Pseudomonadota</taxon>
        <taxon>Gammaproteobacteria</taxon>
        <taxon>Lysobacterales</taxon>
        <taxon>Lysobacteraceae</taxon>
        <taxon>Pseudoxanthomonas</taxon>
    </lineage>
</organism>
<feature type="chain" id="PRO_5047425316" evidence="3">
    <location>
        <begin position="19"/>
        <end position="562"/>
    </location>
</feature>
<dbReference type="InterPro" id="IPR048389">
    <property type="entry name" value="YciQ-like_C"/>
</dbReference>
<feature type="transmembrane region" description="Helical" evidence="2">
    <location>
        <begin position="412"/>
        <end position="433"/>
    </location>
</feature>
<protein>
    <submittedName>
        <fullName evidence="6">DUF2207 domain-containing protein</fullName>
    </submittedName>
</protein>
<dbReference type="Proteomes" id="UP001429354">
    <property type="component" value="Unassembled WGS sequence"/>
</dbReference>
<feature type="transmembrane region" description="Helical" evidence="2">
    <location>
        <begin position="385"/>
        <end position="406"/>
    </location>
</feature>
<evidence type="ECO:0000313" key="6">
    <source>
        <dbReference type="EMBL" id="NDK39875.1"/>
    </source>
</evidence>
<keyword evidence="2" id="KW-0472">Membrane</keyword>
<feature type="signal peptide" evidence="3">
    <location>
        <begin position="1"/>
        <end position="18"/>
    </location>
</feature>
<feature type="region of interest" description="Disordered" evidence="1">
    <location>
        <begin position="539"/>
        <end position="562"/>
    </location>
</feature>
<feature type="transmembrane region" description="Helical" evidence="2">
    <location>
        <begin position="236"/>
        <end position="255"/>
    </location>
</feature>
<feature type="compositionally biased region" description="Low complexity" evidence="1">
    <location>
        <begin position="539"/>
        <end position="550"/>
    </location>
</feature>
<keyword evidence="7" id="KW-1185">Reference proteome</keyword>
<evidence type="ECO:0000259" key="5">
    <source>
        <dbReference type="Pfam" id="PF20990"/>
    </source>
</evidence>
<sequence>MKFLALLLSLLLAAPLAAQERILSYDSEIDVHADGSLEVTERIAVRAEGNSIRRGIYRDFPTRYKDRHGNRVVVGLEVLEVRRDGRSEPWFTERKSNGLRINTGNDDLLPVPAVFTYTLRYRTTRQLGFFADHDELYWNAIGTGWEFPIESGSVEVRLPSPVPVDRISVEGYTGVQGEQGQGYDARSTGPGSARWLLTAPLAPGEGLTIVTGFPKGVVVEPSRAQRWAWLLKDNRGVLLALAGLGVLLVFCVRRWHRLGRDPRPGVIITRYQPPAGYSPAGLRFMQRMGYDTRCFSADLLSLAVSGNLRILRDKALLGDDWTLEKTDTASPAPAAEQGILQEQLFRDGNRRLELKNFNAAIFSGAQSAHSGALEKRFKPALFARNGNSIAVALLIACVAGLLAVVLSGGGGLPLIMVIIVLMLATLIGFAVLIKAPTAAGRRLLDEIEGLRRYLSVAERDELRRLPGPDAPPVLDALRYQMLLPYAVALDVEDAWTAKFTAAAGAAAVAAATAGMSWYQGGNPGSLGNFTRDIGSSLSSQIASSSSAPGSASGGGGGGSSGG</sequence>
<feature type="compositionally biased region" description="Gly residues" evidence="1">
    <location>
        <begin position="551"/>
        <end position="562"/>
    </location>
</feature>
<evidence type="ECO:0000259" key="4">
    <source>
        <dbReference type="Pfam" id="PF09972"/>
    </source>
</evidence>
<dbReference type="EMBL" id="QOVG01000010">
    <property type="protein sequence ID" value="NDK39875.1"/>
    <property type="molecule type" value="Genomic_DNA"/>
</dbReference>
<name>A0ABX0AE45_9GAMM</name>
<dbReference type="InterPro" id="IPR018702">
    <property type="entry name" value="DUF2207"/>
</dbReference>
<gene>
    <name evidence="6" type="ORF">DT603_13610</name>
</gene>
<evidence type="ECO:0000256" key="3">
    <source>
        <dbReference type="SAM" id="SignalP"/>
    </source>
</evidence>